<dbReference type="FunFam" id="3.60.21.10:FF:000043">
    <property type="entry name" value="Ser/Thr protein phosphatase family"/>
    <property type="match status" value="1"/>
</dbReference>
<dbReference type="OrthoDB" id="7722975at2759"/>
<evidence type="ECO:0000259" key="2">
    <source>
        <dbReference type="Pfam" id="PF00149"/>
    </source>
</evidence>
<accession>A0A8J8WFT3</accession>
<evidence type="ECO:0008006" key="6">
    <source>
        <dbReference type="Google" id="ProtNLM"/>
    </source>
</evidence>
<dbReference type="Proteomes" id="UP000631181">
    <property type="component" value="Unassembled WGS sequence"/>
</dbReference>
<dbReference type="AlphaFoldDB" id="A0A8J8WFT3"/>
<dbReference type="SUPFAM" id="SSF56300">
    <property type="entry name" value="Metallo-dependent phosphatases"/>
    <property type="match status" value="1"/>
</dbReference>
<dbReference type="InterPro" id="IPR004843">
    <property type="entry name" value="Calcineurin-like_PHP"/>
</dbReference>
<dbReference type="PANTHER" id="PTHR11575">
    <property type="entry name" value="5'-NUCLEOTIDASE-RELATED"/>
    <property type="match status" value="1"/>
</dbReference>
<sequence length="614" mass="69593">MRLSELLWLIPSVFAAQPSAPAPISAPLRDLHFGQLNFLHTTDTHGWLAGHLQEPSYSADWGDYISFAERLREKIEGHGQDLLVIDTGDRVEGNGLYDSSEPKGVYLSEILRHQHIDVITSGNHELYKQNTSESEFLHTVPDFKGRYLASNIDIHHPETGELVPLAQRFRKFTTKVQGIRIVAFGFLFDFTGNYNNTVVQRVEDTIKEEWFQEAIRDNEVDLFLVAGHVPAHSTEWRAVYEEIRSTRWNIPIQFFSGHQHIRDYAKYDSQAVALASGRFMETIGFMSIDGLSTEKGLRKKSQPTFKRRYIDNNLFSFYHHTNLNETNFHTEKGRKVSKQINKSRSTLGLDRVHGCAPKDLWMSRVPYPHPDSVYTWLETEVLAETLQDGASVERPSVAILNSGAIRFDIFKGPFTQDTMWTISPFTNGFRRVKDVPYEKVQLIMEVLNKQTKVLFTLQDAATEPSLLPLAGPEQVARSEEIVPEDDGLFQGGLFSNKGPSGQMPLVPSDFDSELLPGYTTKDDEGDDGDDTIHAPISFYKTPNCIQALISADKSGVPERVDLVYIEFVQPYLALAAKFAGLDVDFVKESEVFMPSVTLTDLILKWVKNHWQCES</sequence>
<dbReference type="FunFam" id="3.90.780.10:FF:000008">
    <property type="entry name" value="Ser/Thr protein phosphatase family"/>
    <property type="match status" value="1"/>
</dbReference>
<evidence type="ECO:0000313" key="4">
    <source>
        <dbReference type="EMBL" id="KAF7713538.1"/>
    </source>
</evidence>
<gene>
    <name evidence="4" type="ORF">PECM_000929</name>
</gene>
<dbReference type="PIRSF" id="PIRSF017316">
    <property type="entry name" value="Pesterase_C1039"/>
    <property type="match status" value="1"/>
</dbReference>
<proteinExistence type="predicted"/>
<dbReference type="Pfam" id="PF21953">
    <property type="entry name" value="NadN_nucleosid_C"/>
    <property type="match status" value="1"/>
</dbReference>
<dbReference type="SUPFAM" id="SSF55816">
    <property type="entry name" value="5'-nucleotidase (syn. UDP-sugar hydrolase), C-terminal domain"/>
    <property type="match status" value="1"/>
</dbReference>
<dbReference type="GO" id="GO:0005829">
    <property type="term" value="C:cytosol"/>
    <property type="evidence" value="ECO:0007669"/>
    <property type="project" value="TreeGrafter"/>
</dbReference>
<feature type="domain" description="Putative 5'-nucleotidase C-terminal" evidence="3">
    <location>
        <begin position="359"/>
        <end position="572"/>
    </location>
</feature>
<keyword evidence="5" id="KW-1185">Reference proteome</keyword>
<reference evidence="4" key="1">
    <citation type="journal article" date="2020" name="Front. Microbiol.">
        <title>Gene regulatory networks of Penicillium echinulatum 2HH and Penicillium oxalicum 114-2 inferred by a computational biology approach.</title>
        <authorList>
            <person name="Lenz A.R."/>
            <person name="Galan-Vasquez E."/>
            <person name="Balbinot E."/>
            <person name="De Abreu F.P."/>
            <person name="De Oliveira N.S."/>
            <person name="Da Rosa L.O."/>
            <person name="De Avila E Silva S."/>
            <person name="Camassola M."/>
            <person name="Dillon A.J.P."/>
            <person name="Perez-Rueda E."/>
        </authorList>
    </citation>
    <scope>NUCLEOTIDE SEQUENCE</scope>
    <source>
        <strain evidence="4">S1M29</strain>
    </source>
</reference>
<dbReference type="InterPro" id="IPR036907">
    <property type="entry name" value="5'-Nucleotdase_C_sf"/>
</dbReference>
<keyword evidence="1" id="KW-0732">Signal</keyword>
<dbReference type="InterPro" id="IPR029052">
    <property type="entry name" value="Metallo-depent_PP-like"/>
</dbReference>
<dbReference type="Gene3D" id="3.90.780.10">
    <property type="entry name" value="5'-Nucleotidase, C-terminal domain"/>
    <property type="match status" value="2"/>
</dbReference>
<evidence type="ECO:0000259" key="3">
    <source>
        <dbReference type="Pfam" id="PF21953"/>
    </source>
</evidence>
<evidence type="ECO:0000313" key="5">
    <source>
        <dbReference type="Proteomes" id="UP000631181"/>
    </source>
</evidence>
<dbReference type="GO" id="GO:0016787">
    <property type="term" value="F:hydrolase activity"/>
    <property type="evidence" value="ECO:0007669"/>
    <property type="project" value="InterPro"/>
</dbReference>
<dbReference type="InterPro" id="IPR014485">
    <property type="entry name" value="Pesterase_C1039"/>
</dbReference>
<organism evidence="4 5">
    <name type="scientific">Penicillium ucsense</name>
    <dbReference type="NCBI Taxonomy" id="2839758"/>
    <lineage>
        <taxon>Eukaryota</taxon>
        <taxon>Fungi</taxon>
        <taxon>Dikarya</taxon>
        <taxon>Ascomycota</taxon>
        <taxon>Pezizomycotina</taxon>
        <taxon>Eurotiomycetes</taxon>
        <taxon>Eurotiomycetidae</taxon>
        <taxon>Eurotiales</taxon>
        <taxon>Aspergillaceae</taxon>
        <taxon>Penicillium</taxon>
    </lineage>
</organism>
<dbReference type="InterPro" id="IPR053828">
    <property type="entry name" value="Nucleosidase_C"/>
</dbReference>
<protein>
    <recommendedName>
        <fullName evidence="6">Calcineurin-like phosphoesterase domain-containing protein</fullName>
    </recommendedName>
</protein>
<feature type="chain" id="PRO_5035265027" description="Calcineurin-like phosphoesterase domain-containing protein" evidence="1">
    <location>
        <begin position="16"/>
        <end position="614"/>
    </location>
</feature>
<comment type="caution">
    <text evidence="4">The sequence shown here is derived from an EMBL/GenBank/DDBJ whole genome shotgun (WGS) entry which is preliminary data.</text>
</comment>
<evidence type="ECO:0000256" key="1">
    <source>
        <dbReference type="SAM" id="SignalP"/>
    </source>
</evidence>
<dbReference type="GO" id="GO:0005576">
    <property type="term" value="C:extracellular region"/>
    <property type="evidence" value="ECO:0007669"/>
    <property type="project" value="UniProtKB-ARBA"/>
</dbReference>
<dbReference type="GO" id="GO:0009166">
    <property type="term" value="P:nucleotide catabolic process"/>
    <property type="evidence" value="ECO:0007669"/>
    <property type="project" value="InterPro"/>
</dbReference>
<dbReference type="Gene3D" id="3.60.21.10">
    <property type="match status" value="1"/>
</dbReference>
<dbReference type="PANTHER" id="PTHR11575:SF43">
    <property type="entry name" value="SER_THR PROTEIN PHOSPHATASE FAMILY (AFU_ORTHOLOGUE AFUA_3G04160)"/>
    <property type="match status" value="1"/>
</dbReference>
<feature type="signal peptide" evidence="1">
    <location>
        <begin position="1"/>
        <end position="15"/>
    </location>
</feature>
<dbReference type="CDD" id="cd07407">
    <property type="entry name" value="MPP_YHR202W_N"/>
    <property type="match status" value="1"/>
</dbReference>
<dbReference type="EMBL" id="WIWV01000114">
    <property type="protein sequence ID" value="KAF7713538.1"/>
    <property type="molecule type" value="Genomic_DNA"/>
</dbReference>
<dbReference type="InterPro" id="IPR041823">
    <property type="entry name" value="YHR202W_N"/>
</dbReference>
<name>A0A8J8WFT3_9EURO</name>
<dbReference type="Pfam" id="PF00149">
    <property type="entry name" value="Metallophos"/>
    <property type="match status" value="1"/>
</dbReference>
<dbReference type="InterPro" id="IPR006179">
    <property type="entry name" value="5_nucleotidase/apyrase"/>
</dbReference>
<feature type="domain" description="Calcineurin-like phosphoesterase" evidence="2">
    <location>
        <begin position="37"/>
        <end position="261"/>
    </location>
</feature>